<dbReference type="Pfam" id="PF00899">
    <property type="entry name" value="ThiF"/>
    <property type="match status" value="1"/>
</dbReference>
<evidence type="ECO:0000259" key="1">
    <source>
        <dbReference type="Pfam" id="PF00899"/>
    </source>
</evidence>
<gene>
    <name evidence="2" type="ORF">XJ44_06380</name>
</gene>
<dbReference type="SUPFAM" id="SSF69572">
    <property type="entry name" value="Activating enzymes of the ubiquitin-like proteins"/>
    <property type="match status" value="1"/>
</dbReference>
<feature type="domain" description="THIF-type NAD/FAD binding fold" evidence="1">
    <location>
        <begin position="2"/>
        <end position="110"/>
    </location>
</feature>
<dbReference type="Proteomes" id="UP000242616">
    <property type="component" value="Unassembled WGS sequence"/>
</dbReference>
<organism evidence="2 3">
    <name type="scientific">Thermosipho affectus</name>
    <dbReference type="NCBI Taxonomy" id="660294"/>
    <lineage>
        <taxon>Bacteria</taxon>
        <taxon>Thermotogati</taxon>
        <taxon>Thermotogota</taxon>
        <taxon>Thermotogae</taxon>
        <taxon>Thermotogales</taxon>
        <taxon>Fervidobacteriaceae</taxon>
        <taxon>Thermosipho</taxon>
    </lineage>
</organism>
<name>A0ABX3IIB2_9BACT</name>
<dbReference type="InterPro" id="IPR000594">
    <property type="entry name" value="ThiF_NAD_FAD-bd"/>
</dbReference>
<dbReference type="RefSeq" id="WP_255407165.1">
    <property type="nucleotide sequence ID" value="NZ_LBFC01000021.1"/>
</dbReference>
<accession>A0ABX3IIB2</accession>
<dbReference type="InterPro" id="IPR035985">
    <property type="entry name" value="Ubiquitin-activating_enz"/>
</dbReference>
<sequence length="111" mass="12469">MIFDCLDNIEGRLILDDLSHKLNIPLIHGAVERFSGQITVILPNVTKSLLNILKGYVFPTTPQVFPPAVLITASFQVLEAIKILSGNLEDALVNKLLFFDLQDNYFETIRI</sequence>
<dbReference type="EMBL" id="LBFC01000021">
    <property type="protein sequence ID" value="ONN26917.1"/>
    <property type="molecule type" value="Genomic_DNA"/>
</dbReference>
<comment type="caution">
    <text evidence="2">The sequence shown here is derived from an EMBL/GenBank/DDBJ whole genome shotgun (WGS) entry which is preliminary data.</text>
</comment>
<reference evidence="2 3" key="1">
    <citation type="submission" date="2015-06" db="EMBL/GenBank/DDBJ databases">
        <title>Genome sequencing of Thermotogales isolates from hydrothermal vents.</title>
        <authorList>
            <person name="Haverkamp T.H."/>
            <person name="Kublanov I.V."/>
            <person name="Nesbo C.L."/>
        </authorList>
    </citation>
    <scope>NUCLEOTIDE SEQUENCE [LARGE SCALE GENOMIC DNA]</scope>
    <source>
        <strain evidence="3">ik275mar</strain>
    </source>
</reference>
<keyword evidence="3" id="KW-1185">Reference proteome</keyword>
<proteinExistence type="predicted"/>
<protein>
    <recommendedName>
        <fullName evidence="1">THIF-type NAD/FAD binding fold domain-containing protein</fullName>
    </recommendedName>
</protein>
<evidence type="ECO:0000313" key="2">
    <source>
        <dbReference type="EMBL" id="ONN26917.1"/>
    </source>
</evidence>
<evidence type="ECO:0000313" key="3">
    <source>
        <dbReference type="Proteomes" id="UP000242616"/>
    </source>
</evidence>
<dbReference type="Gene3D" id="3.40.50.720">
    <property type="entry name" value="NAD(P)-binding Rossmann-like Domain"/>
    <property type="match status" value="1"/>
</dbReference>